<dbReference type="Proteomes" id="UP000757232">
    <property type="component" value="Unassembled WGS sequence"/>
</dbReference>
<sequence length="92" mass="10300">MGDYIQAANILHNYLRDGNAIYFTNFFDIYLGSIGEVQDHLYTFFILGTSLSAFAMTGLFAVNEISGFISTDLEKTAGLIVWSFLDSRKPVM</sequence>
<evidence type="ECO:0000313" key="3">
    <source>
        <dbReference type="Proteomes" id="UP000757232"/>
    </source>
</evidence>
<keyword evidence="1" id="KW-0472">Membrane</keyword>
<accession>A0A9Q5N3K6</accession>
<dbReference type="AlphaFoldDB" id="A0A9Q5N3K6"/>
<name>A0A9Q5N3K6_SANBA</name>
<protein>
    <submittedName>
        <fullName evidence="2">Uncharacterized protein</fullName>
    </submittedName>
</protein>
<dbReference type="EMBL" id="LNZH02000191">
    <property type="protein sequence ID" value="OCB87452.1"/>
    <property type="molecule type" value="Genomic_DNA"/>
</dbReference>
<proteinExistence type="predicted"/>
<gene>
    <name evidence="2" type="ORF">A7U60_g5357</name>
</gene>
<keyword evidence="3" id="KW-1185">Reference proteome</keyword>
<organism evidence="2 3">
    <name type="scientific">Sanghuangporus baumii</name>
    <name type="common">Phellinus baumii</name>
    <dbReference type="NCBI Taxonomy" id="108892"/>
    <lineage>
        <taxon>Eukaryota</taxon>
        <taxon>Fungi</taxon>
        <taxon>Dikarya</taxon>
        <taxon>Basidiomycota</taxon>
        <taxon>Agaricomycotina</taxon>
        <taxon>Agaricomycetes</taxon>
        <taxon>Hymenochaetales</taxon>
        <taxon>Hymenochaetaceae</taxon>
        <taxon>Sanghuangporus</taxon>
    </lineage>
</organism>
<feature type="transmembrane region" description="Helical" evidence="1">
    <location>
        <begin position="41"/>
        <end position="62"/>
    </location>
</feature>
<reference evidence="2" key="1">
    <citation type="submission" date="2016-06" db="EMBL/GenBank/DDBJ databases">
        <title>Draft Genome sequence of the fungus Inonotus baumii.</title>
        <authorList>
            <person name="Zhu H."/>
            <person name="Lin W."/>
        </authorList>
    </citation>
    <scope>NUCLEOTIDE SEQUENCE</scope>
    <source>
        <strain evidence="2">821</strain>
    </source>
</reference>
<keyword evidence="1" id="KW-0812">Transmembrane</keyword>
<evidence type="ECO:0000313" key="2">
    <source>
        <dbReference type="EMBL" id="OCB87452.1"/>
    </source>
</evidence>
<evidence type="ECO:0000256" key="1">
    <source>
        <dbReference type="SAM" id="Phobius"/>
    </source>
</evidence>
<comment type="caution">
    <text evidence="2">The sequence shown here is derived from an EMBL/GenBank/DDBJ whole genome shotgun (WGS) entry which is preliminary data.</text>
</comment>
<keyword evidence="1" id="KW-1133">Transmembrane helix</keyword>